<sequence>MANANAPSGQAPAMTPPIHRLKNTNFFRAFTASSTIPSIYIQQFWDTIQYDKKAGCYRCQLDEQWFVLTKDALREALQITPVNNKEAFVAPPTSEGLINFFNELGYPNLVRNL</sequence>
<evidence type="ECO:0008006" key="2">
    <source>
        <dbReference type="Google" id="ProtNLM"/>
    </source>
</evidence>
<gene>
    <name evidence="1" type="ORF">Tci_659055</name>
</gene>
<comment type="caution">
    <text evidence="1">The sequence shown here is derived from an EMBL/GenBank/DDBJ whole genome shotgun (WGS) entry which is preliminary data.</text>
</comment>
<evidence type="ECO:0000313" key="1">
    <source>
        <dbReference type="EMBL" id="GFA87083.1"/>
    </source>
</evidence>
<organism evidence="1">
    <name type="scientific">Tanacetum cinerariifolium</name>
    <name type="common">Dalmatian daisy</name>
    <name type="synonym">Chrysanthemum cinerariifolium</name>
    <dbReference type="NCBI Taxonomy" id="118510"/>
    <lineage>
        <taxon>Eukaryota</taxon>
        <taxon>Viridiplantae</taxon>
        <taxon>Streptophyta</taxon>
        <taxon>Embryophyta</taxon>
        <taxon>Tracheophyta</taxon>
        <taxon>Spermatophyta</taxon>
        <taxon>Magnoliopsida</taxon>
        <taxon>eudicotyledons</taxon>
        <taxon>Gunneridae</taxon>
        <taxon>Pentapetalae</taxon>
        <taxon>asterids</taxon>
        <taxon>campanulids</taxon>
        <taxon>Asterales</taxon>
        <taxon>Asteraceae</taxon>
        <taxon>Asteroideae</taxon>
        <taxon>Anthemideae</taxon>
        <taxon>Anthemidinae</taxon>
        <taxon>Tanacetum</taxon>
    </lineage>
</organism>
<protein>
    <recommendedName>
        <fullName evidence="2">Monodehydroascorbate reductase</fullName>
    </recommendedName>
</protein>
<name>A0A699KGL7_TANCI</name>
<reference evidence="1" key="1">
    <citation type="journal article" date="2019" name="Sci. Rep.">
        <title>Draft genome of Tanacetum cinerariifolium, the natural source of mosquito coil.</title>
        <authorList>
            <person name="Yamashiro T."/>
            <person name="Shiraishi A."/>
            <person name="Satake H."/>
            <person name="Nakayama K."/>
        </authorList>
    </citation>
    <scope>NUCLEOTIDE SEQUENCE</scope>
</reference>
<proteinExistence type="predicted"/>
<dbReference type="AlphaFoldDB" id="A0A699KGL7"/>
<dbReference type="EMBL" id="BKCJ010504298">
    <property type="protein sequence ID" value="GFA87083.1"/>
    <property type="molecule type" value="Genomic_DNA"/>
</dbReference>
<accession>A0A699KGL7</accession>